<dbReference type="InterPro" id="IPR050465">
    <property type="entry name" value="UPF0194_transport"/>
</dbReference>
<sequence length="319" mass="36102">MKKLIFVAVIVAIAVFAFYKTKPKENELIFYGNIDTDTTMLSFRFLGEIDSLLKEEGESVKKGEVVAKLNDEYLQNELKRLNSEIKINEIKLEKLVGGYRNEEILKAQANVKVAEANLVDAKQSFDRQAKLLPSKSTSKEIYDRAKAAFESAKSNLEYANANYEMVKNGYEDADIKAQKELINSLKVSLEKINLDIKNSTLTSPLDGVVLKKLKEVGEIASPNERIYEIAKSGDFWVRAYADESYLSEISVGTKMLIYTDLRNEPYEGEVSFIASVAEFTPKNVETIELRSSLVYRFKVDIKNGDDRLKQGIPVHLKIK</sequence>
<evidence type="ECO:0000256" key="2">
    <source>
        <dbReference type="ARBA" id="ARBA00023054"/>
    </source>
</evidence>
<reference evidence="4 5" key="1">
    <citation type="submission" date="2020-10" db="EMBL/GenBank/DDBJ databases">
        <title>Campylobacter and Helicobacter PacBio genomes.</title>
        <authorList>
            <person name="Lane C."/>
        </authorList>
    </citation>
    <scope>NUCLEOTIDE SEQUENCE [LARGE SCALE GENOMIC DNA]</scope>
    <source>
        <strain evidence="4 5">2016D-0077</strain>
    </source>
</reference>
<evidence type="ECO:0000256" key="1">
    <source>
        <dbReference type="ARBA" id="ARBA00004196"/>
    </source>
</evidence>
<dbReference type="GO" id="GO:0030313">
    <property type="term" value="C:cell envelope"/>
    <property type="evidence" value="ECO:0007669"/>
    <property type="project" value="UniProtKB-SubCell"/>
</dbReference>
<name>A0A7M1LGM4_9BACT</name>
<feature type="domain" description="YbhG-like alpha-helical hairpin" evidence="3">
    <location>
        <begin position="74"/>
        <end position="198"/>
    </location>
</feature>
<protein>
    <submittedName>
        <fullName evidence="4">HlyD family efflux transporter periplasmic adaptor subunit</fullName>
    </submittedName>
</protein>
<evidence type="ECO:0000313" key="4">
    <source>
        <dbReference type="EMBL" id="QOQ87493.1"/>
    </source>
</evidence>
<keyword evidence="2" id="KW-0175">Coiled coil</keyword>
<comment type="subcellular location">
    <subcellularLocation>
        <location evidence="1">Cell envelope</location>
    </subcellularLocation>
</comment>
<dbReference type="EMBL" id="CP063078">
    <property type="protein sequence ID" value="QOQ87493.1"/>
    <property type="molecule type" value="Genomic_DNA"/>
</dbReference>
<evidence type="ECO:0000313" key="5">
    <source>
        <dbReference type="Proteomes" id="UP000594749"/>
    </source>
</evidence>
<evidence type="ECO:0000259" key="3">
    <source>
        <dbReference type="Pfam" id="PF25881"/>
    </source>
</evidence>
<proteinExistence type="predicted"/>
<dbReference type="PANTHER" id="PTHR32347">
    <property type="entry name" value="EFFLUX SYSTEM COMPONENT YKNX-RELATED"/>
    <property type="match status" value="1"/>
</dbReference>
<organism evidence="4 5">
    <name type="scientific">Campylobacter corcagiensis</name>
    <dbReference type="NCBI Taxonomy" id="1448857"/>
    <lineage>
        <taxon>Bacteria</taxon>
        <taxon>Pseudomonadati</taxon>
        <taxon>Campylobacterota</taxon>
        <taxon>Epsilonproteobacteria</taxon>
        <taxon>Campylobacterales</taxon>
        <taxon>Campylobacteraceae</taxon>
        <taxon>Campylobacter</taxon>
    </lineage>
</organism>
<keyword evidence="5" id="KW-1185">Reference proteome</keyword>
<dbReference type="OrthoDB" id="9778236at2"/>
<gene>
    <name evidence="4" type="ORF">IMC76_01340</name>
</gene>
<accession>A0A7M1LGM4</accession>
<dbReference type="Gene3D" id="2.40.30.170">
    <property type="match status" value="1"/>
</dbReference>
<dbReference type="RefSeq" id="WP_025803056.1">
    <property type="nucleotide sequence ID" value="NZ_CP053842.1"/>
</dbReference>
<dbReference type="SUPFAM" id="SSF111369">
    <property type="entry name" value="HlyD-like secretion proteins"/>
    <property type="match status" value="1"/>
</dbReference>
<dbReference type="Gene3D" id="1.10.287.470">
    <property type="entry name" value="Helix hairpin bin"/>
    <property type="match status" value="1"/>
</dbReference>
<dbReference type="Pfam" id="PF25881">
    <property type="entry name" value="HH_YBHG"/>
    <property type="match status" value="1"/>
</dbReference>
<dbReference type="PANTHER" id="PTHR32347:SF29">
    <property type="entry name" value="UPF0194 MEMBRANE PROTEIN YBHG"/>
    <property type="match status" value="1"/>
</dbReference>
<dbReference type="InterPro" id="IPR059052">
    <property type="entry name" value="HH_YbhG-like"/>
</dbReference>
<dbReference type="AlphaFoldDB" id="A0A7M1LGM4"/>
<dbReference type="Proteomes" id="UP000594749">
    <property type="component" value="Chromosome"/>
</dbReference>